<dbReference type="EMBL" id="MT141171">
    <property type="protein sequence ID" value="QJA55659.1"/>
    <property type="molecule type" value="Genomic_DNA"/>
</dbReference>
<protein>
    <recommendedName>
        <fullName evidence="2">Antitoxin</fullName>
    </recommendedName>
</protein>
<evidence type="ECO:0000313" key="1">
    <source>
        <dbReference type="EMBL" id="QJA55659.1"/>
    </source>
</evidence>
<proteinExistence type="predicted"/>
<gene>
    <name evidence="1" type="ORF">MM415B02016_0007</name>
</gene>
<dbReference type="AlphaFoldDB" id="A0A6M3IDY9"/>
<accession>A0A6M3IDY9</accession>
<evidence type="ECO:0008006" key="2">
    <source>
        <dbReference type="Google" id="ProtNLM"/>
    </source>
</evidence>
<name>A0A6M3IDY9_9ZZZZ</name>
<organism evidence="1">
    <name type="scientific">viral metagenome</name>
    <dbReference type="NCBI Taxonomy" id="1070528"/>
    <lineage>
        <taxon>unclassified sequences</taxon>
        <taxon>metagenomes</taxon>
        <taxon>organismal metagenomes</taxon>
    </lineage>
</organism>
<reference evidence="1" key="1">
    <citation type="submission" date="2020-03" db="EMBL/GenBank/DDBJ databases">
        <title>The deep terrestrial virosphere.</title>
        <authorList>
            <person name="Holmfeldt K."/>
            <person name="Nilsson E."/>
            <person name="Simone D."/>
            <person name="Lopez-Fernandez M."/>
            <person name="Wu X."/>
            <person name="de Brujin I."/>
            <person name="Lundin D."/>
            <person name="Andersson A."/>
            <person name="Bertilsson S."/>
            <person name="Dopson M."/>
        </authorList>
    </citation>
    <scope>NUCLEOTIDE SEQUENCE</scope>
    <source>
        <strain evidence="1">MM415B02016</strain>
    </source>
</reference>
<sequence>MTSIKPITLEIEKELWTKFKEMTPRTVRLNDAIVELIAKKVATKR</sequence>